<dbReference type="PROSITE" id="PS50890">
    <property type="entry name" value="PUA"/>
    <property type="match status" value="1"/>
</dbReference>
<evidence type="ECO:0000313" key="3">
    <source>
        <dbReference type="Proteomes" id="UP001165136"/>
    </source>
</evidence>
<reference evidence="2" key="1">
    <citation type="submission" date="2023-03" db="EMBL/GenBank/DDBJ databases">
        <title>Amycolatopsis taiwanensis NBRC 103393.</title>
        <authorList>
            <person name="Ichikawa N."/>
            <person name="Sato H."/>
            <person name="Tonouchi N."/>
        </authorList>
    </citation>
    <scope>NUCLEOTIDE SEQUENCE</scope>
    <source>
        <strain evidence="2">NBRC 103393</strain>
    </source>
</reference>
<dbReference type="GO" id="GO:0016747">
    <property type="term" value="F:acyltransferase activity, transferring groups other than amino-acyl groups"/>
    <property type="evidence" value="ECO:0007669"/>
    <property type="project" value="InterPro"/>
</dbReference>
<dbReference type="SUPFAM" id="SSF55729">
    <property type="entry name" value="Acyl-CoA N-acyltransferases (Nat)"/>
    <property type="match status" value="1"/>
</dbReference>
<name>A0A9W6VFI7_9PSEU</name>
<proteinExistence type="predicted"/>
<dbReference type="Gene3D" id="3.40.630.30">
    <property type="match status" value="1"/>
</dbReference>
<dbReference type="PROSITE" id="PS51186">
    <property type="entry name" value="GNAT"/>
    <property type="match status" value="1"/>
</dbReference>
<comment type="caution">
    <text evidence="2">The sequence shown here is derived from an EMBL/GenBank/DDBJ whole genome shotgun (WGS) entry which is preliminary data.</text>
</comment>
<dbReference type="EMBL" id="BSTI01000003">
    <property type="protein sequence ID" value="GLY64899.1"/>
    <property type="molecule type" value="Genomic_DNA"/>
</dbReference>
<protein>
    <recommendedName>
        <fullName evidence="1">N-acetyltransferase domain-containing protein</fullName>
    </recommendedName>
</protein>
<sequence length="193" mass="20274">MDGTRALEVTLDLPGRYREFVTIDPEAVHWLVPDTVKAERPTWLSVPAADVAPALRAFADGGLRQIGTLDYLMSISLAEHPVRPVPEGYHVRSALAGSVLRVEVVDGNGEVAARGLAGLAGEDAVAHGIVTEAAHRRRGLGSVVMSTLCREATAHGATTGLLCAVPDGEKLYTALGWTKRAQFVTGAVPTSGS</sequence>
<dbReference type="InterPro" id="IPR016181">
    <property type="entry name" value="Acyl_CoA_acyltransferase"/>
</dbReference>
<dbReference type="Proteomes" id="UP001165136">
    <property type="component" value="Unassembled WGS sequence"/>
</dbReference>
<dbReference type="InterPro" id="IPR000182">
    <property type="entry name" value="GNAT_dom"/>
</dbReference>
<dbReference type="Pfam" id="PF00583">
    <property type="entry name" value="Acetyltransf_1"/>
    <property type="match status" value="1"/>
</dbReference>
<evidence type="ECO:0000313" key="2">
    <source>
        <dbReference type="EMBL" id="GLY64899.1"/>
    </source>
</evidence>
<feature type="domain" description="N-acetyltransferase" evidence="1">
    <location>
        <begin position="61"/>
        <end position="193"/>
    </location>
</feature>
<evidence type="ECO:0000259" key="1">
    <source>
        <dbReference type="PROSITE" id="PS51186"/>
    </source>
</evidence>
<gene>
    <name evidence="2" type="ORF">Atai01_15180</name>
</gene>
<accession>A0A9W6VFI7</accession>
<dbReference type="AlphaFoldDB" id="A0A9W6VFI7"/>
<organism evidence="2 3">
    <name type="scientific">Amycolatopsis taiwanensis</name>
    <dbReference type="NCBI Taxonomy" id="342230"/>
    <lineage>
        <taxon>Bacteria</taxon>
        <taxon>Bacillati</taxon>
        <taxon>Actinomycetota</taxon>
        <taxon>Actinomycetes</taxon>
        <taxon>Pseudonocardiales</taxon>
        <taxon>Pseudonocardiaceae</taxon>
        <taxon>Amycolatopsis</taxon>
    </lineage>
</organism>
<keyword evidence="3" id="KW-1185">Reference proteome</keyword>